<dbReference type="InterPro" id="IPR036412">
    <property type="entry name" value="HAD-like_sf"/>
</dbReference>
<evidence type="ECO:0000313" key="2">
    <source>
        <dbReference type="EMBL" id="CAB4732561.1"/>
    </source>
</evidence>
<dbReference type="SFLD" id="SFLDS00003">
    <property type="entry name" value="Haloacid_Dehalogenase"/>
    <property type="match status" value="1"/>
</dbReference>
<dbReference type="SUPFAM" id="SSF56784">
    <property type="entry name" value="HAD-like"/>
    <property type="match status" value="1"/>
</dbReference>
<dbReference type="NCBIfam" id="TIGR01549">
    <property type="entry name" value="HAD-SF-IA-v1"/>
    <property type="match status" value="1"/>
</dbReference>
<dbReference type="InterPro" id="IPR051540">
    <property type="entry name" value="S-2-haloacid_dehalogenase"/>
</dbReference>
<reference evidence="2" key="1">
    <citation type="submission" date="2020-05" db="EMBL/GenBank/DDBJ databases">
        <authorList>
            <person name="Chiriac C."/>
            <person name="Salcher M."/>
            <person name="Ghai R."/>
            <person name="Kavagutti S V."/>
        </authorList>
    </citation>
    <scope>NUCLEOTIDE SEQUENCE</scope>
</reference>
<proteinExistence type="predicted"/>
<keyword evidence="1" id="KW-0378">Hydrolase</keyword>
<dbReference type="SFLD" id="SFLDG01129">
    <property type="entry name" value="C1.5:_HAD__Beta-PGM__Phosphata"/>
    <property type="match status" value="1"/>
</dbReference>
<dbReference type="GO" id="GO:0016787">
    <property type="term" value="F:hydrolase activity"/>
    <property type="evidence" value="ECO:0007669"/>
    <property type="project" value="UniProtKB-KW"/>
</dbReference>
<dbReference type="PRINTS" id="PR00413">
    <property type="entry name" value="HADHALOGNASE"/>
</dbReference>
<gene>
    <name evidence="2" type="ORF">UFOPK2786_00276</name>
</gene>
<dbReference type="InterPro" id="IPR006439">
    <property type="entry name" value="HAD-SF_hydro_IA"/>
</dbReference>
<protein>
    <submittedName>
        <fullName evidence="2">Unannotated protein</fullName>
    </submittedName>
</protein>
<name>A0A6J6SCA3_9ZZZZ</name>
<dbReference type="PANTHER" id="PTHR43316">
    <property type="entry name" value="HYDROLASE, HALOACID DELAHOGENASE-RELATED"/>
    <property type="match status" value="1"/>
</dbReference>
<evidence type="ECO:0000256" key="1">
    <source>
        <dbReference type="ARBA" id="ARBA00022801"/>
    </source>
</evidence>
<accession>A0A6J6SCA3</accession>
<organism evidence="2">
    <name type="scientific">freshwater metagenome</name>
    <dbReference type="NCBI Taxonomy" id="449393"/>
    <lineage>
        <taxon>unclassified sequences</taxon>
        <taxon>metagenomes</taxon>
        <taxon>ecological metagenomes</taxon>
    </lineage>
</organism>
<dbReference type="InterPro" id="IPR023214">
    <property type="entry name" value="HAD_sf"/>
</dbReference>
<dbReference type="Pfam" id="PF00702">
    <property type="entry name" value="Hydrolase"/>
    <property type="match status" value="1"/>
</dbReference>
<sequence length="246" mass="27082">MTSSIRAVIFDWGGTLTPWHDIDLYSQWYAYAEYYDPADAGALAQRLLDAEMDRWRVQRETAGAVSTGALESMFVGLGIDVTSAQHLRALGNYLDFWAPHTLADPEAAPLLRELRSMGLKIGVLSNTMWPRSHHEEVFMRDDLIDLIDGAAYTSEMPVAKPHEEAFTSIAAVLGVQPVECVFVGDRLWDDILGSQQAGMRAILIPHSVLPSIQVPDDSAVPDAVAQRLSEVLTIVRAWHDGPPSTA</sequence>
<dbReference type="Gene3D" id="3.40.50.1000">
    <property type="entry name" value="HAD superfamily/HAD-like"/>
    <property type="match status" value="1"/>
</dbReference>
<dbReference type="EMBL" id="CAEZYW010000026">
    <property type="protein sequence ID" value="CAB4732561.1"/>
    <property type="molecule type" value="Genomic_DNA"/>
</dbReference>
<dbReference type="AlphaFoldDB" id="A0A6J6SCA3"/>
<dbReference type="PANTHER" id="PTHR43316:SF3">
    <property type="entry name" value="HALOACID DEHALOGENASE, TYPE II (AFU_ORTHOLOGUE AFUA_2G07750)-RELATED"/>
    <property type="match status" value="1"/>
</dbReference>